<keyword evidence="1 5" id="KW-0963">Cytoplasm</keyword>
<sequence length="250" mass="28544">MILYEYPFNERVRAYLRLEYLFDRLNYFAREGDPRHHQIAVATLFDILDATERTDIKTAVLQDLDRQRVALQALRDHPNVAQDALESMLADLERTVGNLAAQGRAGQPLRENEWLVSLRGRLAVPGGATQVDMPSYHAWQHRPEADRCADLQAWTAPLRPLHNAVAMALRLLRESGRRSEIQAEGGAYQQMLAGKLFQLLRVWIDPQLGVFPEISANKYMIWIRFSCQNGDAKPQQVTRDLSFQMSLCSA</sequence>
<dbReference type="NCBIfam" id="NF003656">
    <property type="entry name" value="PRK05287.1-4"/>
    <property type="match status" value="1"/>
</dbReference>
<keyword evidence="4 5" id="KW-0131">Cell cycle</keyword>
<dbReference type="HAMAP" id="MF_01092">
    <property type="entry name" value="ZapD"/>
    <property type="match status" value="1"/>
</dbReference>
<comment type="subcellular location">
    <subcellularLocation>
        <location evidence="5">Cytoplasm</location>
    </subcellularLocation>
    <text evidence="5">Localizes to mid-cell in an FtsZ-dependent manner.</text>
</comment>
<keyword evidence="3 5" id="KW-0717">Septation</keyword>
<dbReference type="GO" id="GO:0000917">
    <property type="term" value="P:division septum assembly"/>
    <property type="evidence" value="ECO:0007669"/>
    <property type="project" value="UniProtKB-KW"/>
</dbReference>
<keyword evidence="2 5" id="KW-0132">Cell division</keyword>
<name>A0A261RRW7_9BORD</name>
<dbReference type="SUPFAM" id="SSF160950">
    <property type="entry name" value="YacF-like"/>
    <property type="match status" value="1"/>
</dbReference>
<dbReference type="InterPro" id="IPR027462">
    <property type="entry name" value="ZapD_C"/>
</dbReference>
<evidence type="ECO:0000256" key="3">
    <source>
        <dbReference type="ARBA" id="ARBA00023210"/>
    </source>
</evidence>
<organism evidence="6 7">
    <name type="scientific">Bordetella genomosp. 7</name>
    <dbReference type="NCBI Taxonomy" id="1416805"/>
    <lineage>
        <taxon>Bacteria</taxon>
        <taxon>Pseudomonadati</taxon>
        <taxon>Pseudomonadota</taxon>
        <taxon>Betaproteobacteria</taxon>
        <taxon>Burkholderiales</taxon>
        <taxon>Alcaligenaceae</taxon>
        <taxon>Bordetella</taxon>
    </lineage>
</organism>
<comment type="caution">
    <text evidence="6">The sequence shown here is derived from an EMBL/GenBank/DDBJ whole genome shotgun (WGS) entry which is preliminary data.</text>
</comment>
<dbReference type="EMBL" id="NEVK01000001">
    <property type="protein sequence ID" value="OZI27422.1"/>
    <property type="molecule type" value="Genomic_DNA"/>
</dbReference>
<dbReference type="Proteomes" id="UP000216947">
    <property type="component" value="Unassembled WGS sequence"/>
</dbReference>
<protein>
    <recommendedName>
        <fullName evidence="5">Cell division protein ZapD</fullName>
    </recommendedName>
    <alternativeName>
        <fullName evidence="5">Z ring-associated protein D</fullName>
    </alternativeName>
</protein>
<evidence type="ECO:0000256" key="1">
    <source>
        <dbReference type="ARBA" id="ARBA00022490"/>
    </source>
</evidence>
<dbReference type="PANTHER" id="PTHR39455">
    <property type="entry name" value="CELL DIVISION PROTEIN ZAPD"/>
    <property type="match status" value="1"/>
</dbReference>
<comment type="similarity">
    <text evidence="5">Belongs to the ZapD family.</text>
</comment>
<dbReference type="GO" id="GO:0005737">
    <property type="term" value="C:cytoplasm"/>
    <property type="evidence" value="ECO:0007669"/>
    <property type="project" value="UniProtKB-SubCell"/>
</dbReference>
<evidence type="ECO:0000313" key="6">
    <source>
        <dbReference type="EMBL" id="OZI27422.1"/>
    </source>
</evidence>
<dbReference type="Gene3D" id="2.60.440.10">
    <property type="entry name" value="YacF-like domains"/>
    <property type="match status" value="1"/>
</dbReference>
<dbReference type="Gene3D" id="1.10.3900.10">
    <property type="entry name" value="YacF-like"/>
    <property type="match status" value="1"/>
</dbReference>
<evidence type="ECO:0000256" key="2">
    <source>
        <dbReference type="ARBA" id="ARBA00022618"/>
    </source>
</evidence>
<evidence type="ECO:0000256" key="5">
    <source>
        <dbReference type="HAMAP-Rule" id="MF_01092"/>
    </source>
</evidence>
<dbReference type="InterPro" id="IPR009777">
    <property type="entry name" value="ZapD"/>
</dbReference>
<dbReference type="PANTHER" id="PTHR39455:SF1">
    <property type="entry name" value="CELL DIVISION PROTEIN ZAPD"/>
    <property type="match status" value="1"/>
</dbReference>
<gene>
    <name evidence="5" type="primary">zapD</name>
    <name evidence="6" type="ORF">CAL19_01410</name>
</gene>
<dbReference type="GO" id="GO:0043093">
    <property type="term" value="P:FtsZ-dependent cytokinesis"/>
    <property type="evidence" value="ECO:0007669"/>
    <property type="project" value="UniProtKB-UniRule"/>
</dbReference>
<dbReference type="GO" id="GO:0032153">
    <property type="term" value="C:cell division site"/>
    <property type="evidence" value="ECO:0007669"/>
    <property type="project" value="TreeGrafter"/>
</dbReference>
<comment type="subunit">
    <text evidence="5">Interacts with FtsZ.</text>
</comment>
<keyword evidence="7" id="KW-1185">Reference proteome</keyword>
<reference evidence="7" key="1">
    <citation type="submission" date="2017-05" db="EMBL/GenBank/DDBJ databases">
        <title>Complete and WGS of Bordetella genogroups.</title>
        <authorList>
            <person name="Spilker T."/>
            <person name="Lipuma J."/>
        </authorList>
    </citation>
    <scope>NUCLEOTIDE SEQUENCE [LARGE SCALE GENOMIC DNA]</scope>
    <source>
        <strain evidence="7">AU18089</strain>
    </source>
</reference>
<dbReference type="InterPro" id="IPR036268">
    <property type="entry name" value="ZapD_sf"/>
</dbReference>
<dbReference type="RefSeq" id="WP_026640641.1">
    <property type="nucleotide sequence ID" value="NZ_NEVI01000001.1"/>
</dbReference>
<accession>A0A261RRW7</accession>
<evidence type="ECO:0000256" key="4">
    <source>
        <dbReference type="ARBA" id="ARBA00023306"/>
    </source>
</evidence>
<proteinExistence type="inferred from homology"/>
<dbReference type="AlphaFoldDB" id="A0A261RRW7"/>
<comment type="function">
    <text evidence="5">Cell division factor that enhances FtsZ-ring assembly. Directly interacts with FtsZ and promotes bundling of FtsZ protofilaments, with a reduction in FtsZ GTPase activity.</text>
</comment>
<evidence type="ECO:0000313" key="7">
    <source>
        <dbReference type="Proteomes" id="UP000216947"/>
    </source>
</evidence>
<dbReference type="Pfam" id="PF07072">
    <property type="entry name" value="ZapD"/>
    <property type="match status" value="1"/>
</dbReference>